<dbReference type="RefSeq" id="WP_240572051.1">
    <property type="nucleotide sequence ID" value="NZ_CP136709.1"/>
</dbReference>
<evidence type="ECO:0000256" key="4">
    <source>
        <dbReference type="RuleBase" id="RU361169"/>
    </source>
</evidence>
<sequence length="494" mass="54975">MNHITLKGLILLSIFTISCRQNETSENKELTSSESFIPDWINKVGATSFENKKELFYVNDYGAINDGETLNTQAIQKTIDACAQAGGGIVTFKPGEYLSGSVFIKSGIDFIVPKGAIIKGSENIKDYKEIDTRVAGIEMVWPAALINIENESNVVLGGEGVIDGQGKVFWDYYWDLRKNDYEPRGLRWIVDYDAKRPRTVLVQNSKNVFVKDLNLQRAGFWTVQVLYSEYITVDGLKIRNNIGGHGPSTDGIDIDSSKWILVQNCDIDCNDDNFCLKAGRDWDGQRVNKPTEYVVIKDCIARQGAGLFTLGSETSGSIRHVYVSNIKGLGTKNGLNIKSATNRGGTVEDIYLEHIKMDSVRTFMQVGMNWNPNYSYSKLPEGFNKDSIPEHWKKMLEKVDPEKGIPTFRNITLNDIHVEGAGTAINVNGLDQSVIDNITLNNVFIQAQKAGKISYSSNWTINNVKIMADGGAHIELENTTSIDLPPSVYQANQE</sequence>
<gene>
    <name evidence="5" type="ORF">MKW35_03760</name>
</gene>
<accession>A0ABS9RFK1</accession>
<evidence type="ECO:0000313" key="6">
    <source>
        <dbReference type="Proteomes" id="UP001156141"/>
    </source>
</evidence>
<name>A0ABS9RFK1_9FLAO</name>
<comment type="similarity">
    <text evidence="1 4">Belongs to the glycosyl hydrolase 28 family.</text>
</comment>
<evidence type="ECO:0000256" key="1">
    <source>
        <dbReference type="ARBA" id="ARBA00008834"/>
    </source>
</evidence>
<organism evidence="5 6">
    <name type="scientific">Aestuariibaculum lutulentum</name>
    <dbReference type="NCBI Taxonomy" id="2920935"/>
    <lineage>
        <taxon>Bacteria</taxon>
        <taxon>Pseudomonadati</taxon>
        <taxon>Bacteroidota</taxon>
        <taxon>Flavobacteriia</taxon>
        <taxon>Flavobacteriales</taxon>
        <taxon>Flavobacteriaceae</taxon>
    </lineage>
</organism>
<keyword evidence="3 4" id="KW-0326">Glycosidase</keyword>
<evidence type="ECO:0000313" key="5">
    <source>
        <dbReference type="EMBL" id="MCH4551724.1"/>
    </source>
</evidence>
<dbReference type="GO" id="GO:0016787">
    <property type="term" value="F:hydrolase activity"/>
    <property type="evidence" value="ECO:0007669"/>
    <property type="project" value="UniProtKB-KW"/>
</dbReference>
<dbReference type="SUPFAM" id="SSF51126">
    <property type="entry name" value="Pectin lyase-like"/>
    <property type="match status" value="1"/>
</dbReference>
<dbReference type="PANTHER" id="PTHR31339:SF9">
    <property type="entry name" value="PLASMIN AND FIBRONECTIN-BINDING PROTEIN A"/>
    <property type="match status" value="1"/>
</dbReference>
<evidence type="ECO:0000256" key="3">
    <source>
        <dbReference type="ARBA" id="ARBA00023295"/>
    </source>
</evidence>
<evidence type="ECO:0000256" key="2">
    <source>
        <dbReference type="ARBA" id="ARBA00022801"/>
    </source>
</evidence>
<dbReference type="EMBL" id="JAKVQD010000001">
    <property type="protein sequence ID" value="MCH4551724.1"/>
    <property type="molecule type" value="Genomic_DNA"/>
</dbReference>
<dbReference type="PROSITE" id="PS51257">
    <property type="entry name" value="PROKAR_LIPOPROTEIN"/>
    <property type="match status" value="1"/>
</dbReference>
<dbReference type="PANTHER" id="PTHR31339">
    <property type="entry name" value="PECTIN LYASE-RELATED"/>
    <property type="match status" value="1"/>
</dbReference>
<dbReference type="Pfam" id="PF00295">
    <property type="entry name" value="Glyco_hydro_28"/>
    <property type="match status" value="1"/>
</dbReference>
<keyword evidence="6" id="KW-1185">Reference proteome</keyword>
<dbReference type="InterPro" id="IPR011050">
    <property type="entry name" value="Pectin_lyase_fold/virulence"/>
</dbReference>
<dbReference type="InterPro" id="IPR012334">
    <property type="entry name" value="Pectin_lyas_fold"/>
</dbReference>
<protein>
    <submittedName>
        <fullName evidence="5">Glycosyl hydrolase family 28 protein</fullName>
    </submittedName>
</protein>
<keyword evidence="2 4" id="KW-0378">Hydrolase</keyword>
<dbReference type="InterPro" id="IPR051801">
    <property type="entry name" value="GH28_Enzymes"/>
</dbReference>
<reference evidence="5" key="1">
    <citation type="submission" date="2022-02" db="EMBL/GenBank/DDBJ databases">
        <title>Aestuariibaculum sp., a marine bacterium isolated from sediment in Guangxi.</title>
        <authorList>
            <person name="Ying J."/>
        </authorList>
    </citation>
    <scope>NUCLEOTIDE SEQUENCE</scope>
    <source>
        <strain evidence="5">L182</strain>
    </source>
</reference>
<comment type="caution">
    <text evidence="5">The sequence shown here is derived from an EMBL/GenBank/DDBJ whole genome shotgun (WGS) entry which is preliminary data.</text>
</comment>
<proteinExistence type="inferred from homology"/>
<dbReference type="InterPro" id="IPR000743">
    <property type="entry name" value="Glyco_hydro_28"/>
</dbReference>
<dbReference type="Proteomes" id="UP001156141">
    <property type="component" value="Unassembled WGS sequence"/>
</dbReference>
<dbReference type="Gene3D" id="2.160.20.10">
    <property type="entry name" value="Single-stranded right-handed beta-helix, Pectin lyase-like"/>
    <property type="match status" value="1"/>
</dbReference>